<dbReference type="InterPro" id="IPR030678">
    <property type="entry name" value="Peptide/Ni-bd"/>
</dbReference>
<sequence length="524" mass="60087">MKNLVSFIFVITALMILTGCQQQLSEAGSNNKDRLVISWPQDVGPLDPHSYGENQMFAQNLVYESLVKHDEKGEIQPHLAESWEISEDERTYTFFLREGVKFSDGSKFNAKNAKKNFDAVLAAPDDHAWLELTNQITQTEVIDPYTFEITLEDTYYPLLEELALVRPFRFLGDAEFSEDRQFKDPVGTGPWVLQEYRKDEEAVFHRNENYWGEKPEMEELVVRVIPDGDARVMAFENEEIDMIYGDGLISLDAFDHLQSNENYEVGTSPPQATRALALNSNRGATEDHHFRQALNHAFDAHSFIEDMLHQTEEHALSLFPDDTPYQPDDLDPYEYDPSKAESLLEESGWEQVDNNDIREKNGEPLQLTFVFDANDKVQTILAEYMQSELRALGIDIVLSGVDNQSFLEAQKSGDFDIIYNETWGAQYDPHAMFSSMRVPSHADYQAQLGLADKDELDEKISQVLVETDEQQREKQYEDIISTLHDEAIYLPVSSPSTIAVYHDDIEGVQYSPIPYEFSLEQVRR</sequence>
<comment type="caution">
    <text evidence="5">The sequence shown here is derived from an EMBL/GenBank/DDBJ whole genome shotgun (WGS) entry which is preliminary data.</text>
</comment>
<dbReference type="PIRSF" id="PIRSF002741">
    <property type="entry name" value="MppA"/>
    <property type="match status" value="1"/>
</dbReference>
<accession>A0A841PX89</accession>
<dbReference type="PANTHER" id="PTHR30290">
    <property type="entry name" value="PERIPLASMIC BINDING COMPONENT OF ABC TRANSPORTER"/>
    <property type="match status" value="1"/>
</dbReference>
<evidence type="ECO:0000313" key="6">
    <source>
        <dbReference type="Proteomes" id="UP000568839"/>
    </source>
</evidence>
<reference evidence="5 6" key="1">
    <citation type="submission" date="2020-08" db="EMBL/GenBank/DDBJ databases">
        <title>Genomic Encyclopedia of Type Strains, Phase IV (KMG-IV): sequencing the most valuable type-strain genomes for metagenomic binning, comparative biology and taxonomic classification.</title>
        <authorList>
            <person name="Goeker M."/>
        </authorList>
    </citation>
    <scope>NUCLEOTIDE SEQUENCE [LARGE SCALE GENOMIC DNA]</scope>
    <source>
        <strain evidence="5 6">DSM 21769</strain>
    </source>
</reference>
<dbReference type="Gene3D" id="3.10.105.10">
    <property type="entry name" value="Dipeptide-binding Protein, Domain 3"/>
    <property type="match status" value="1"/>
</dbReference>
<evidence type="ECO:0000256" key="2">
    <source>
        <dbReference type="ARBA" id="ARBA00005695"/>
    </source>
</evidence>
<dbReference type="AlphaFoldDB" id="A0A841PX89"/>
<dbReference type="CDD" id="cd08489">
    <property type="entry name" value="PBP2_NikA"/>
    <property type="match status" value="1"/>
</dbReference>
<dbReference type="EMBL" id="JACHHJ010000001">
    <property type="protein sequence ID" value="MBB6448702.1"/>
    <property type="molecule type" value="Genomic_DNA"/>
</dbReference>
<dbReference type="Gene3D" id="3.40.190.10">
    <property type="entry name" value="Periplasmic binding protein-like II"/>
    <property type="match status" value="1"/>
</dbReference>
<dbReference type="GO" id="GO:0030288">
    <property type="term" value="C:outer membrane-bounded periplasmic space"/>
    <property type="evidence" value="ECO:0007669"/>
    <property type="project" value="TreeGrafter"/>
</dbReference>
<evidence type="ECO:0000256" key="3">
    <source>
        <dbReference type="ARBA" id="ARBA00022729"/>
    </source>
</evidence>
<dbReference type="PANTHER" id="PTHR30290:SF37">
    <property type="entry name" value="NICKEL-BINDING PERIPLASMIC PROTEIN"/>
    <property type="match status" value="1"/>
</dbReference>
<dbReference type="GO" id="GO:1904680">
    <property type="term" value="F:peptide transmembrane transporter activity"/>
    <property type="evidence" value="ECO:0007669"/>
    <property type="project" value="TreeGrafter"/>
</dbReference>
<dbReference type="InterPro" id="IPR000914">
    <property type="entry name" value="SBP_5_dom"/>
</dbReference>
<comment type="subcellular location">
    <subcellularLocation>
        <location evidence="1">Cell membrane</location>
        <topology evidence="1">Lipid-anchor</topology>
    </subcellularLocation>
</comment>
<dbReference type="GO" id="GO:0015833">
    <property type="term" value="P:peptide transport"/>
    <property type="evidence" value="ECO:0007669"/>
    <property type="project" value="TreeGrafter"/>
</dbReference>
<dbReference type="RefSeq" id="WP_184402657.1">
    <property type="nucleotide sequence ID" value="NZ_JACHHJ010000001.1"/>
</dbReference>
<gene>
    <name evidence="5" type="ORF">HNR44_000651</name>
</gene>
<dbReference type="GO" id="GO:0020037">
    <property type="term" value="F:heme binding"/>
    <property type="evidence" value="ECO:0007669"/>
    <property type="project" value="InterPro"/>
</dbReference>
<evidence type="ECO:0000259" key="4">
    <source>
        <dbReference type="Pfam" id="PF00496"/>
    </source>
</evidence>
<evidence type="ECO:0000256" key="1">
    <source>
        <dbReference type="ARBA" id="ARBA00004193"/>
    </source>
</evidence>
<dbReference type="GO" id="GO:0043190">
    <property type="term" value="C:ATP-binding cassette (ABC) transporter complex"/>
    <property type="evidence" value="ECO:0007669"/>
    <property type="project" value="InterPro"/>
</dbReference>
<dbReference type="InterPro" id="IPR011980">
    <property type="entry name" value="CntA-like"/>
</dbReference>
<dbReference type="Pfam" id="PF00496">
    <property type="entry name" value="SBP_bac_5"/>
    <property type="match status" value="1"/>
</dbReference>
<comment type="similarity">
    <text evidence="2">Belongs to the bacterial solute-binding protein 5 family.</text>
</comment>
<keyword evidence="3" id="KW-0732">Signal</keyword>
<dbReference type="PROSITE" id="PS51257">
    <property type="entry name" value="PROKAR_LIPOPROTEIN"/>
    <property type="match status" value="1"/>
</dbReference>
<dbReference type="InterPro" id="IPR039424">
    <property type="entry name" value="SBP_5"/>
</dbReference>
<dbReference type="GO" id="GO:0015675">
    <property type="term" value="P:nickel cation transport"/>
    <property type="evidence" value="ECO:0007669"/>
    <property type="project" value="InterPro"/>
</dbReference>
<dbReference type="PROSITE" id="PS01040">
    <property type="entry name" value="SBP_BACTERIAL_5"/>
    <property type="match status" value="1"/>
</dbReference>
<proteinExistence type="inferred from homology"/>
<dbReference type="Proteomes" id="UP000568839">
    <property type="component" value="Unassembled WGS sequence"/>
</dbReference>
<evidence type="ECO:0000313" key="5">
    <source>
        <dbReference type="EMBL" id="MBB6448702.1"/>
    </source>
</evidence>
<keyword evidence="6" id="KW-1185">Reference proteome</keyword>
<dbReference type="InterPro" id="IPR023765">
    <property type="entry name" value="SBP_5_CS"/>
</dbReference>
<organism evidence="5 6">
    <name type="scientific">Geomicrobium halophilum</name>
    <dbReference type="NCBI Taxonomy" id="549000"/>
    <lineage>
        <taxon>Bacteria</taxon>
        <taxon>Bacillati</taxon>
        <taxon>Bacillota</taxon>
        <taxon>Bacilli</taxon>
        <taxon>Bacillales</taxon>
        <taxon>Geomicrobium</taxon>
    </lineage>
</organism>
<feature type="domain" description="Solute-binding protein family 5" evidence="4">
    <location>
        <begin position="74"/>
        <end position="440"/>
    </location>
</feature>
<dbReference type="GO" id="GO:0016151">
    <property type="term" value="F:nickel cation binding"/>
    <property type="evidence" value="ECO:0007669"/>
    <property type="project" value="InterPro"/>
</dbReference>
<name>A0A841PX89_9BACL</name>
<protein>
    <submittedName>
        <fullName evidence="5">Nickel transport system substrate-binding protein</fullName>
    </submittedName>
</protein>
<dbReference type="NCBIfam" id="TIGR02294">
    <property type="entry name" value="nickel_nikA"/>
    <property type="match status" value="1"/>
</dbReference>
<dbReference type="SUPFAM" id="SSF53850">
    <property type="entry name" value="Periplasmic binding protein-like II"/>
    <property type="match status" value="1"/>
</dbReference>